<evidence type="ECO:0000313" key="4">
    <source>
        <dbReference type="EMBL" id="ADL13697.1"/>
    </source>
</evidence>
<gene>
    <name evidence="4" type="ordered locus">Acear_2211</name>
</gene>
<dbReference type="RefSeq" id="WP_013279138.1">
    <property type="nucleotide sequence ID" value="NC_014378.1"/>
</dbReference>
<keyword evidence="2" id="KW-1133">Transmembrane helix</keyword>
<dbReference type="PANTHER" id="PTHR21666">
    <property type="entry name" value="PEPTIDASE-RELATED"/>
    <property type="match status" value="1"/>
</dbReference>
<dbReference type="CDD" id="cd12797">
    <property type="entry name" value="M23_peptidase"/>
    <property type="match status" value="1"/>
</dbReference>
<keyword evidence="2" id="KW-0812">Transmembrane</keyword>
<dbReference type="EMBL" id="CP002105">
    <property type="protein sequence ID" value="ADL13697.1"/>
    <property type="molecule type" value="Genomic_DNA"/>
</dbReference>
<sequence>MSDDINNEEKGKKDNQTDNQREKNRFPFSIKKDKEDIKLKLKESIDKLADKFSWKQFITRLVTNKKFLVGLAVVILAGIILIPQLNDLTSQSEPPASEADRSQDEVVTYEHIPADQEIKGDEQKQPTIAEEKQESDLKTEVEANKEESEKENREELSEEKAESEPVVQQANIKPKFNLPVKGAEVSRSYGWSKHPMLEDWRYHQGVDLQTAQGTPIRAATAGKIAKIKEDDYLGLVLIIEHKSGHQTIYGHAQEFNLKEGQQVNRGQTIGKVGTSGLVMEPTLHFGIIKDGESVDPTEHLNL</sequence>
<feature type="transmembrane region" description="Helical" evidence="2">
    <location>
        <begin position="67"/>
        <end position="85"/>
    </location>
</feature>
<reference evidence="4 5" key="1">
    <citation type="journal article" date="2010" name="Stand. Genomic Sci.">
        <title>Complete genome sequence of Acetohalobium arabaticum type strain (Z-7288).</title>
        <authorList>
            <person name="Sikorski J."/>
            <person name="Lapidus A."/>
            <person name="Chertkov O."/>
            <person name="Lucas S."/>
            <person name="Copeland A."/>
            <person name="Glavina Del Rio T."/>
            <person name="Nolan M."/>
            <person name="Tice H."/>
            <person name="Cheng J.F."/>
            <person name="Han C."/>
            <person name="Brambilla E."/>
            <person name="Pitluck S."/>
            <person name="Liolios K."/>
            <person name="Ivanova N."/>
            <person name="Mavromatis K."/>
            <person name="Mikhailova N."/>
            <person name="Pati A."/>
            <person name="Bruce D."/>
            <person name="Detter C."/>
            <person name="Tapia R."/>
            <person name="Goodwin L."/>
            <person name="Chen A."/>
            <person name="Palaniappan K."/>
            <person name="Land M."/>
            <person name="Hauser L."/>
            <person name="Chang Y.J."/>
            <person name="Jeffries C.D."/>
            <person name="Rohde M."/>
            <person name="Goker M."/>
            <person name="Spring S."/>
            <person name="Woyke T."/>
            <person name="Bristow J."/>
            <person name="Eisen J.A."/>
            <person name="Markowitz V."/>
            <person name="Hugenholtz P."/>
            <person name="Kyrpides N.C."/>
            <person name="Klenk H.P."/>
        </authorList>
    </citation>
    <scope>NUCLEOTIDE SEQUENCE [LARGE SCALE GENOMIC DNA]</scope>
    <source>
        <strain evidence="5">ATCC 49924 / DSM 5501 / Z-7288</strain>
    </source>
</reference>
<evidence type="ECO:0000256" key="2">
    <source>
        <dbReference type="SAM" id="Phobius"/>
    </source>
</evidence>
<organism evidence="4 5">
    <name type="scientific">Acetohalobium arabaticum (strain ATCC 49924 / DSM 5501 / Z-7288)</name>
    <dbReference type="NCBI Taxonomy" id="574087"/>
    <lineage>
        <taxon>Bacteria</taxon>
        <taxon>Bacillati</taxon>
        <taxon>Bacillota</taxon>
        <taxon>Clostridia</taxon>
        <taxon>Halanaerobiales</taxon>
        <taxon>Halobacteroidaceae</taxon>
        <taxon>Acetohalobium</taxon>
    </lineage>
</organism>
<dbReference type="InterPro" id="IPR050570">
    <property type="entry name" value="Cell_wall_metabolism_enzyme"/>
</dbReference>
<evidence type="ECO:0000259" key="3">
    <source>
        <dbReference type="Pfam" id="PF01551"/>
    </source>
</evidence>
<dbReference type="Gene3D" id="2.70.70.10">
    <property type="entry name" value="Glucose Permease (Domain IIA)"/>
    <property type="match status" value="1"/>
</dbReference>
<dbReference type="OrthoDB" id="9801106at2"/>
<dbReference type="InterPro" id="IPR016047">
    <property type="entry name" value="M23ase_b-sheet_dom"/>
</dbReference>
<dbReference type="Pfam" id="PF01551">
    <property type="entry name" value="Peptidase_M23"/>
    <property type="match status" value="1"/>
</dbReference>
<evidence type="ECO:0000256" key="1">
    <source>
        <dbReference type="SAM" id="MobiDB-lite"/>
    </source>
</evidence>
<feature type="compositionally biased region" description="Basic and acidic residues" evidence="1">
    <location>
        <begin position="113"/>
        <end position="163"/>
    </location>
</feature>
<protein>
    <submittedName>
        <fullName evidence="4">Peptidase M23</fullName>
    </submittedName>
</protein>
<dbReference type="eggNOG" id="COG0739">
    <property type="taxonomic scope" value="Bacteria"/>
</dbReference>
<feature type="region of interest" description="Disordered" evidence="1">
    <location>
        <begin position="1"/>
        <end position="29"/>
    </location>
</feature>
<dbReference type="GO" id="GO:0004222">
    <property type="term" value="F:metalloendopeptidase activity"/>
    <property type="evidence" value="ECO:0007669"/>
    <property type="project" value="TreeGrafter"/>
</dbReference>
<keyword evidence="2" id="KW-0472">Membrane</keyword>
<accession>D9QTX6</accession>
<dbReference type="KEGG" id="aar:Acear_2211"/>
<proteinExistence type="predicted"/>
<dbReference type="InterPro" id="IPR011055">
    <property type="entry name" value="Dup_hybrid_motif"/>
</dbReference>
<dbReference type="STRING" id="574087.Acear_2211"/>
<dbReference type="SUPFAM" id="SSF51261">
    <property type="entry name" value="Duplicated hybrid motif"/>
    <property type="match status" value="1"/>
</dbReference>
<dbReference type="PANTHER" id="PTHR21666:SF270">
    <property type="entry name" value="MUREIN HYDROLASE ACTIVATOR ENVC"/>
    <property type="match status" value="1"/>
</dbReference>
<name>D9QTX6_ACEAZ</name>
<keyword evidence="5" id="KW-1185">Reference proteome</keyword>
<feature type="region of interest" description="Disordered" evidence="1">
    <location>
        <begin position="113"/>
        <end position="170"/>
    </location>
</feature>
<evidence type="ECO:0000313" key="5">
    <source>
        <dbReference type="Proteomes" id="UP000001661"/>
    </source>
</evidence>
<feature type="compositionally biased region" description="Basic and acidic residues" evidence="1">
    <location>
        <begin position="7"/>
        <end position="29"/>
    </location>
</feature>
<dbReference type="HOGENOM" id="CLU_920169_0_0_9"/>
<dbReference type="Proteomes" id="UP000001661">
    <property type="component" value="Chromosome"/>
</dbReference>
<feature type="domain" description="M23ase beta-sheet core" evidence="3">
    <location>
        <begin position="202"/>
        <end position="296"/>
    </location>
</feature>
<dbReference type="AlphaFoldDB" id="D9QTX6"/>